<keyword evidence="2" id="KW-1003">Cell membrane</keyword>
<comment type="caution">
    <text evidence="8">The sequence shown here is derived from an EMBL/GenBank/DDBJ whole genome shotgun (WGS) entry which is preliminary data.</text>
</comment>
<keyword evidence="2" id="KW-0997">Cell inner membrane</keyword>
<dbReference type="SMART" id="SM00283">
    <property type="entry name" value="MA"/>
    <property type="match status" value="1"/>
</dbReference>
<dbReference type="InterPro" id="IPR004089">
    <property type="entry name" value="MCPsignal_dom"/>
</dbReference>
<keyword evidence="2" id="KW-0472">Membrane</keyword>
<name>A0ABR5VX53_9VIBR</name>
<reference evidence="8 9" key="1">
    <citation type="submission" date="2015-12" db="EMBL/GenBank/DDBJ databases">
        <authorList>
            <person name="Tarr C.L."/>
            <person name="Gladney L.M."/>
        </authorList>
    </citation>
    <scope>NUCLEOTIDE SEQUENCE [LARGE SCALE GENOMIC DNA]</scope>
    <source>
        <strain evidence="8 9">1048-83</strain>
    </source>
</reference>
<dbReference type="PRINTS" id="PR00260">
    <property type="entry name" value="CHEMTRNSDUCR"/>
</dbReference>
<evidence type="ECO:0000259" key="7">
    <source>
        <dbReference type="PROSITE" id="PS50192"/>
    </source>
</evidence>
<dbReference type="PANTHER" id="PTHR32089:SF120">
    <property type="entry name" value="METHYL-ACCEPTING CHEMOTAXIS PROTEIN TLPQ"/>
    <property type="match status" value="1"/>
</dbReference>
<evidence type="ECO:0000259" key="6">
    <source>
        <dbReference type="PROSITE" id="PS50111"/>
    </source>
</evidence>
<keyword evidence="3 5" id="KW-0807">Transducer</keyword>
<dbReference type="Proteomes" id="UP000075609">
    <property type="component" value="Unassembled WGS sequence"/>
</dbReference>
<evidence type="ECO:0000256" key="3">
    <source>
        <dbReference type="ARBA" id="ARBA00023224"/>
    </source>
</evidence>
<dbReference type="InterPro" id="IPR000727">
    <property type="entry name" value="T_SNARE_dom"/>
</dbReference>
<evidence type="ECO:0008006" key="10">
    <source>
        <dbReference type="Google" id="ProtNLM"/>
    </source>
</evidence>
<comment type="subcellular location">
    <subcellularLocation>
        <location evidence="1">Cell inner membrane</location>
        <topology evidence="1">Multi-pass membrane protein</topology>
    </subcellularLocation>
</comment>
<dbReference type="PANTHER" id="PTHR32089">
    <property type="entry name" value="METHYL-ACCEPTING CHEMOTAXIS PROTEIN MCPB"/>
    <property type="match status" value="1"/>
</dbReference>
<proteinExistence type="inferred from homology"/>
<sequence>MNEMSSTVDEVARSAGNASQAAEQAYLNASEGMSLVLEVDKGIDALTRGIASAQQAITAVNNESQSVGQIVDVIEDIAEQTNLLALNAAIEAARAGEQGRGFAVVADEVRNLASRTQTSTAQIQELISKLQEEAARSVDVMQKNEKESNDILAFSKQATSSLETIQSSVSEIQDMNSQIATAAEEQSVVASQINESVSDLNVLAGQTQKGSSENRELASQLKGNAERLEQQVNQFKF</sequence>
<feature type="domain" description="T-SNARE coiled-coil homology" evidence="7">
    <location>
        <begin position="152"/>
        <end position="199"/>
    </location>
</feature>
<evidence type="ECO:0000256" key="4">
    <source>
        <dbReference type="ARBA" id="ARBA00029447"/>
    </source>
</evidence>
<evidence type="ECO:0000313" key="9">
    <source>
        <dbReference type="Proteomes" id="UP000075609"/>
    </source>
</evidence>
<protein>
    <recommendedName>
        <fullName evidence="10">Methyl-accepting transducer domain-containing protein</fullName>
    </recommendedName>
</protein>
<dbReference type="Gene3D" id="1.10.287.950">
    <property type="entry name" value="Methyl-accepting chemotaxis protein"/>
    <property type="match status" value="1"/>
</dbReference>
<evidence type="ECO:0000313" key="8">
    <source>
        <dbReference type="EMBL" id="KYN81582.1"/>
    </source>
</evidence>
<dbReference type="EMBL" id="LOBP01000189">
    <property type="protein sequence ID" value="KYN81582.1"/>
    <property type="molecule type" value="Genomic_DNA"/>
</dbReference>
<keyword evidence="9" id="KW-1185">Reference proteome</keyword>
<evidence type="ECO:0000256" key="1">
    <source>
        <dbReference type="ARBA" id="ARBA00004429"/>
    </source>
</evidence>
<dbReference type="InterPro" id="IPR004090">
    <property type="entry name" value="Chemotax_Me-accpt_rcpt"/>
</dbReference>
<dbReference type="RefSeq" id="WP_061900812.1">
    <property type="nucleotide sequence ID" value="NZ_CAXYFC010000062.1"/>
</dbReference>
<comment type="similarity">
    <text evidence="4">Belongs to the methyl-accepting chemotaxis (MCP) protein family.</text>
</comment>
<accession>A0ABR5VX53</accession>
<feature type="domain" description="Methyl-accepting transducer" evidence="6">
    <location>
        <begin position="1"/>
        <end position="201"/>
    </location>
</feature>
<evidence type="ECO:0000256" key="5">
    <source>
        <dbReference type="PROSITE-ProRule" id="PRU00284"/>
    </source>
</evidence>
<gene>
    <name evidence="8" type="ORF">ATY35_19900</name>
</gene>
<dbReference type="PROSITE" id="PS50192">
    <property type="entry name" value="T_SNARE"/>
    <property type="match status" value="1"/>
</dbReference>
<dbReference type="Pfam" id="PF00015">
    <property type="entry name" value="MCPsignal"/>
    <property type="match status" value="1"/>
</dbReference>
<organism evidence="8 9">
    <name type="scientific">Vibrio cidicii</name>
    <dbReference type="NCBI Taxonomy" id="1763883"/>
    <lineage>
        <taxon>Bacteria</taxon>
        <taxon>Pseudomonadati</taxon>
        <taxon>Pseudomonadota</taxon>
        <taxon>Gammaproteobacteria</taxon>
        <taxon>Vibrionales</taxon>
        <taxon>Vibrionaceae</taxon>
        <taxon>Vibrio</taxon>
    </lineage>
</organism>
<dbReference type="PROSITE" id="PS50111">
    <property type="entry name" value="CHEMOTAXIS_TRANSDUC_2"/>
    <property type="match status" value="1"/>
</dbReference>
<evidence type="ECO:0000256" key="2">
    <source>
        <dbReference type="ARBA" id="ARBA00022519"/>
    </source>
</evidence>
<dbReference type="SUPFAM" id="SSF58104">
    <property type="entry name" value="Methyl-accepting chemotaxis protein (MCP) signaling domain"/>
    <property type="match status" value="1"/>
</dbReference>